<keyword evidence="4" id="KW-0547">Nucleotide-binding</keyword>
<keyword evidence="3" id="KW-0813">Transport</keyword>
<evidence type="ECO:0000256" key="5">
    <source>
        <dbReference type="ARBA" id="ARBA00022840"/>
    </source>
</evidence>
<dbReference type="GO" id="GO:0005886">
    <property type="term" value="C:plasma membrane"/>
    <property type="evidence" value="ECO:0007669"/>
    <property type="project" value="UniProtKB-SubCell"/>
</dbReference>
<dbReference type="KEGG" id="poz:I0K15_04090"/>
<dbReference type="GO" id="GO:0015833">
    <property type="term" value="P:peptide transport"/>
    <property type="evidence" value="ECO:0007669"/>
    <property type="project" value="InterPro"/>
</dbReference>
<dbReference type="Pfam" id="PF08352">
    <property type="entry name" value="oligo_HPY"/>
    <property type="match status" value="1"/>
</dbReference>
<name>A0A7S9QE91_9RHOB</name>
<dbReference type="Gene3D" id="3.40.50.300">
    <property type="entry name" value="P-loop containing nucleotide triphosphate hydrolases"/>
    <property type="match status" value="1"/>
</dbReference>
<comment type="subcellular location">
    <subcellularLocation>
        <location evidence="1">Cell inner membrane</location>
        <topology evidence="1">Peripheral membrane protein</topology>
    </subcellularLocation>
</comment>
<dbReference type="PROSITE" id="PS00211">
    <property type="entry name" value="ABC_TRANSPORTER_1"/>
    <property type="match status" value="1"/>
</dbReference>
<dbReference type="RefSeq" id="WP_196104151.1">
    <property type="nucleotide sequence ID" value="NZ_CP064942.1"/>
</dbReference>
<dbReference type="InterPro" id="IPR013563">
    <property type="entry name" value="Oligopep_ABC_C"/>
</dbReference>
<dbReference type="AlphaFoldDB" id="A0A7S9QE91"/>
<evidence type="ECO:0000256" key="3">
    <source>
        <dbReference type="ARBA" id="ARBA00022448"/>
    </source>
</evidence>
<dbReference type="InterPro" id="IPR017871">
    <property type="entry name" value="ABC_transporter-like_CS"/>
</dbReference>
<evidence type="ECO:0000256" key="2">
    <source>
        <dbReference type="ARBA" id="ARBA00005417"/>
    </source>
</evidence>
<feature type="domain" description="ABC transporter" evidence="7">
    <location>
        <begin position="4"/>
        <end position="243"/>
    </location>
</feature>
<dbReference type="InterPro" id="IPR003439">
    <property type="entry name" value="ABC_transporter-like_ATP-bd"/>
</dbReference>
<accession>A0A7S9QE91</accession>
<evidence type="ECO:0000256" key="4">
    <source>
        <dbReference type="ARBA" id="ARBA00022741"/>
    </source>
</evidence>
<keyword evidence="9" id="KW-1185">Reference proteome</keyword>
<dbReference type="CDD" id="cd03257">
    <property type="entry name" value="ABC_NikE_OppD_transporters"/>
    <property type="match status" value="1"/>
</dbReference>
<dbReference type="InterPro" id="IPR027417">
    <property type="entry name" value="P-loop_NTPase"/>
</dbReference>
<dbReference type="GO" id="GO:0016887">
    <property type="term" value="F:ATP hydrolysis activity"/>
    <property type="evidence" value="ECO:0007669"/>
    <property type="project" value="InterPro"/>
</dbReference>
<proteinExistence type="inferred from homology"/>
<evidence type="ECO:0000256" key="1">
    <source>
        <dbReference type="ARBA" id="ARBA00004417"/>
    </source>
</evidence>
<dbReference type="GO" id="GO:0055085">
    <property type="term" value="P:transmembrane transport"/>
    <property type="evidence" value="ECO:0007669"/>
    <property type="project" value="UniProtKB-ARBA"/>
</dbReference>
<dbReference type="InterPro" id="IPR003593">
    <property type="entry name" value="AAA+_ATPase"/>
</dbReference>
<dbReference type="SMART" id="SM00382">
    <property type="entry name" value="AAA"/>
    <property type="match status" value="1"/>
</dbReference>
<evidence type="ECO:0000313" key="9">
    <source>
        <dbReference type="Proteomes" id="UP000594800"/>
    </source>
</evidence>
<feature type="region of interest" description="Disordered" evidence="6">
    <location>
        <begin position="245"/>
        <end position="268"/>
    </location>
</feature>
<dbReference type="PROSITE" id="PS50893">
    <property type="entry name" value="ABC_TRANSPORTER_2"/>
    <property type="match status" value="1"/>
</dbReference>
<dbReference type="PANTHER" id="PTHR43776:SF7">
    <property type="entry name" value="D,D-DIPEPTIDE TRANSPORT ATP-BINDING PROTEIN DDPF-RELATED"/>
    <property type="match status" value="1"/>
</dbReference>
<feature type="compositionally biased region" description="Pro residues" evidence="6">
    <location>
        <begin position="248"/>
        <end position="258"/>
    </location>
</feature>
<protein>
    <submittedName>
        <fullName evidence="8">ABC transporter ATP-binding protein</fullName>
    </submittedName>
</protein>
<dbReference type="NCBIfam" id="TIGR01727">
    <property type="entry name" value="oligo_HPY"/>
    <property type="match status" value="1"/>
</dbReference>
<dbReference type="Pfam" id="PF00005">
    <property type="entry name" value="ABC_tran"/>
    <property type="match status" value="1"/>
</dbReference>
<dbReference type="PANTHER" id="PTHR43776">
    <property type="entry name" value="TRANSPORT ATP-BINDING PROTEIN"/>
    <property type="match status" value="1"/>
</dbReference>
<dbReference type="InterPro" id="IPR050319">
    <property type="entry name" value="ABC_transp_ATP-bind"/>
</dbReference>
<gene>
    <name evidence="8" type="ORF">I0K15_04090</name>
</gene>
<evidence type="ECO:0000256" key="6">
    <source>
        <dbReference type="SAM" id="MobiDB-lite"/>
    </source>
</evidence>
<dbReference type="Proteomes" id="UP000594800">
    <property type="component" value="Chromosome"/>
</dbReference>
<dbReference type="GO" id="GO:0005524">
    <property type="term" value="F:ATP binding"/>
    <property type="evidence" value="ECO:0007669"/>
    <property type="project" value="UniProtKB-KW"/>
</dbReference>
<evidence type="ECO:0000259" key="7">
    <source>
        <dbReference type="PROSITE" id="PS50893"/>
    </source>
</evidence>
<reference evidence="8 9" key="1">
    <citation type="submission" date="2020-11" db="EMBL/GenBank/DDBJ databases">
        <title>Description of Pontivivens ytuae sp. nov. isolated from deep sea sediment of Mariana Trench.</title>
        <authorList>
            <person name="Wang Z."/>
            <person name="Sun Q.-L."/>
            <person name="Xu X.-D."/>
            <person name="Tang Y.-Z."/>
            <person name="Zhang J."/>
        </authorList>
    </citation>
    <scope>NUCLEOTIDE SEQUENCE [LARGE SCALE GENOMIC DNA]</scope>
    <source>
        <strain evidence="8 9">MT2928</strain>
    </source>
</reference>
<sequence length="309" mass="33131">MTLVTATDLTRHFPLPRAHLFDRTRTLHALDGVSLTLSEGEALGIVGESGCGKSTLGRLVQGLDRPTSGSVVRPEGPRIRVIQTIYQNPLDSLDPRMRVGRQIIEPLVIHGIGSAADHEARLANLMAQVELPAELADRLPGQLSGGQAQRVVIARALSLAPRVLICDEPVAALDAPVARAVTALLDRLRTDRQMGLIFISHDIGTVAELCQRVAVMYLGEIVEEGPVGQVLTAPRHPYTQGLLSAIPRPDPGGRPSPPMLGGEPASPIDPTPGCRLAPRCPYAQEVCRTVTPKLRGRSHRAACHFTAHD</sequence>
<evidence type="ECO:0000313" key="8">
    <source>
        <dbReference type="EMBL" id="QPH54951.1"/>
    </source>
</evidence>
<organism evidence="8 9">
    <name type="scientific">Pontivivens ytuae</name>
    <dbReference type="NCBI Taxonomy" id="2789856"/>
    <lineage>
        <taxon>Bacteria</taxon>
        <taxon>Pseudomonadati</taxon>
        <taxon>Pseudomonadota</taxon>
        <taxon>Alphaproteobacteria</taxon>
        <taxon>Rhodobacterales</taxon>
        <taxon>Paracoccaceae</taxon>
        <taxon>Pontivivens</taxon>
    </lineage>
</organism>
<keyword evidence="5 8" id="KW-0067">ATP-binding</keyword>
<comment type="similarity">
    <text evidence="2">Belongs to the ABC transporter superfamily.</text>
</comment>
<dbReference type="SUPFAM" id="SSF52540">
    <property type="entry name" value="P-loop containing nucleoside triphosphate hydrolases"/>
    <property type="match status" value="1"/>
</dbReference>
<dbReference type="EMBL" id="CP064942">
    <property type="protein sequence ID" value="QPH54951.1"/>
    <property type="molecule type" value="Genomic_DNA"/>
</dbReference>